<dbReference type="PANTHER" id="PTHR43409:SF16">
    <property type="entry name" value="SLR0320 PROTEIN"/>
    <property type="match status" value="1"/>
</dbReference>
<dbReference type="Gene3D" id="3.40.50.280">
    <property type="entry name" value="Cobalamin-binding domain"/>
    <property type="match status" value="1"/>
</dbReference>
<dbReference type="InterPro" id="IPR007197">
    <property type="entry name" value="rSAM"/>
</dbReference>
<keyword evidence="3" id="KW-0479">Metal-binding</keyword>
<dbReference type="InterPro" id="IPR034466">
    <property type="entry name" value="Methyltransferase_Class_B"/>
</dbReference>
<dbReference type="Pfam" id="PF02310">
    <property type="entry name" value="B12-binding"/>
    <property type="match status" value="1"/>
</dbReference>
<sequence>MKLLLINPKSKAQDALPIPPLGILYLAAYVRDIADVEVIDDNRERHRNLESRIRNADIIGLTGTTSQYSEACKLAELARKHNKMVIYGGSHASALPVESLEYMDKVVVGEGEVALRDILLDGGNKIARKPFIKDLDTLPFPARDLVPIKDYPTRELKRFEGAYTHMMTGRGCNSKCVFCSSPQMWKRPRLMSAKRVFAEMMEIYEKYGIKNIHFQDDTFTLSQKRVIELCHLIEGSGVDFKWSCQTRPDMVYGNLGLLEQMANAGCVQIEFGVESGDERLLKTARKGYTKEDIKAAFYLARQSGIKTYGFFIIGLPGETIITWLKSIWFALRLKTESVWTVLMPYPGTAVYNQVKVLDTDYSNWMYKKPIIKSGYLSPRMLSTMRYIADKITNGLFNKGTYAS</sequence>
<dbReference type="Gene3D" id="3.80.30.20">
    <property type="entry name" value="tm_1862 like domain"/>
    <property type="match status" value="1"/>
</dbReference>
<evidence type="ECO:0000259" key="7">
    <source>
        <dbReference type="PROSITE" id="PS51918"/>
    </source>
</evidence>
<dbReference type="SMART" id="SM00729">
    <property type="entry name" value="Elp3"/>
    <property type="match status" value="1"/>
</dbReference>
<reference evidence="8" key="1">
    <citation type="journal article" date="2015" name="Nature">
        <title>Complex archaea that bridge the gap between prokaryotes and eukaryotes.</title>
        <authorList>
            <person name="Spang A."/>
            <person name="Saw J.H."/>
            <person name="Jorgensen S.L."/>
            <person name="Zaremba-Niedzwiedzka K."/>
            <person name="Martijn J."/>
            <person name="Lind A.E."/>
            <person name="van Eijk R."/>
            <person name="Schleper C."/>
            <person name="Guy L."/>
            <person name="Ettema T.J."/>
        </authorList>
    </citation>
    <scope>NUCLEOTIDE SEQUENCE</scope>
</reference>
<accession>A0A0F9T3Y4</accession>
<dbReference type="GO" id="GO:0051539">
    <property type="term" value="F:4 iron, 4 sulfur cluster binding"/>
    <property type="evidence" value="ECO:0007669"/>
    <property type="project" value="UniProtKB-KW"/>
</dbReference>
<dbReference type="SUPFAM" id="SSF102114">
    <property type="entry name" value="Radical SAM enzymes"/>
    <property type="match status" value="1"/>
</dbReference>
<feature type="domain" description="B12-binding" evidence="6">
    <location>
        <begin position="1"/>
        <end position="129"/>
    </location>
</feature>
<dbReference type="GO" id="GO:0046872">
    <property type="term" value="F:metal ion binding"/>
    <property type="evidence" value="ECO:0007669"/>
    <property type="project" value="UniProtKB-KW"/>
</dbReference>
<comment type="caution">
    <text evidence="8">The sequence shown here is derived from an EMBL/GenBank/DDBJ whole genome shotgun (WGS) entry which is preliminary data.</text>
</comment>
<dbReference type="InterPro" id="IPR058240">
    <property type="entry name" value="rSAM_sf"/>
</dbReference>
<comment type="cofactor">
    <cofactor evidence="1">
        <name>[4Fe-4S] cluster</name>
        <dbReference type="ChEBI" id="CHEBI:49883"/>
    </cofactor>
</comment>
<keyword evidence="4" id="KW-0408">Iron</keyword>
<dbReference type="PANTHER" id="PTHR43409">
    <property type="entry name" value="ANAEROBIC MAGNESIUM-PROTOPORPHYRIN IX MONOMETHYL ESTER CYCLASE-RELATED"/>
    <property type="match status" value="1"/>
</dbReference>
<dbReference type="InterPro" id="IPR023404">
    <property type="entry name" value="rSAM_horseshoe"/>
</dbReference>
<organism evidence="8">
    <name type="scientific">marine sediment metagenome</name>
    <dbReference type="NCBI Taxonomy" id="412755"/>
    <lineage>
        <taxon>unclassified sequences</taxon>
        <taxon>metagenomes</taxon>
        <taxon>ecological metagenomes</taxon>
    </lineage>
</organism>
<evidence type="ECO:0000259" key="6">
    <source>
        <dbReference type="PROSITE" id="PS51332"/>
    </source>
</evidence>
<dbReference type="Pfam" id="PF04055">
    <property type="entry name" value="Radical_SAM"/>
    <property type="match status" value="1"/>
</dbReference>
<evidence type="ECO:0000256" key="3">
    <source>
        <dbReference type="ARBA" id="ARBA00022723"/>
    </source>
</evidence>
<name>A0A0F9T3Y4_9ZZZZ</name>
<keyword evidence="2" id="KW-0949">S-adenosyl-L-methionine</keyword>
<dbReference type="SFLD" id="SFLDS00029">
    <property type="entry name" value="Radical_SAM"/>
    <property type="match status" value="1"/>
</dbReference>
<dbReference type="CDD" id="cd02068">
    <property type="entry name" value="radical_SAM_B12_BD"/>
    <property type="match status" value="1"/>
</dbReference>
<dbReference type="GO" id="GO:0003824">
    <property type="term" value="F:catalytic activity"/>
    <property type="evidence" value="ECO:0007669"/>
    <property type="project" value="InterPro"/>
</dbReference>
<evidence type="ECO:0000256" key="5">
    <source>
        <dbReference type="ARBA" id="ARBA00023014"/>
    </source>
</evidence>
<evidence type="ECO:0000256" key="4">
    <source>
        <dbReference type="ARBA" id="ARBA00023004"/>
    </source>
</evidence>
<dbReference type="InterPro" id="IPR006158">
    <property type="entry name" value="Cobalamin-bd"/>
</dbReference>
<proteinExistence type="predicted"/>
<gene>
    <name evidence="8" type="ORF">LCGC14_0396760</name>
</gene>
<dbReference type="SFLD" id="SFLDG01123">
    <property type="entry name" value="methyltransferase_(Class_B)"/>
    <property type="match status" value="1"/>
</dbReference>
<dbReference type="PROSITE" id="PS51332">
    <property type="entry name" value="B12_BINDING"/>
    <property type="match status" value="1"/>
</dbReference>
<dbReference type="SFLD" id="SFLDG01082">
    <property type="entry name" value="B12-binding_domain_containing"/>
    <property type="match status" value="1"/>
</dbReference>
<dbReference type="GO" id="GO:0005829">
    <property type="term" value="C:cytosol"/>
    <property type="evidence" value="ECO:0007669"/>
    <property type="project" value="TreeGrafter"/>
</dbReference>
<dbReference type="CDD" id="cd01335">
    <property type="entry name" value="Radical_SAM"/>
    <property type="match status" value="1"/>
</dbReference>
<dbReference type="PROSITE" id="PS51918">
    <property type="entry name" value="RADICAL_SAM"/>
    <property type="match status" value="1"/>
</dbReference>
<evidence type="ECO:0000256" key="2">
    <source>
        <dbReference type="ARBA" id="ARBA00022691"/>
    </source>
</evidence>
<dbReference type="GO" id="GO:0031419">
    <property type="term" value="F:cobalamin binding"/>
    <property type="evidence" value="ECO:0007669"/>
    <property type="project" value="InterPro"/>
</dbReference>
<protein>
    <submittedName>
        <fullName evidence="8">Uncharacterized protein</fullName>
    </submittedName>
</protein>
<evidence type="ECO:0000256" key="1">
    <source>
        <dbReference type="ARBA" id="ARBA00001966"/>
    </source>
</evidence>
<dbReference type="InterPro" id="IPR006638">
    <property type="entry name" value="Elp3/MiaA/NifB-like_rSAM"/>
</dbReference>
<feature type="domain" description="Radical SAM core" evidence="7">
    <location>
        <begin position="158"/>
        <end position="379"/>
    </location>
</feature>
<dbReference type="InterPro" id="IPR051198">
    <property type="entry name" value="BchE-like"/>
</dbReference>
<dbReference type="AlphaFoldDB" id="A0A0F9T3Y4"/>
<evidence type="ECO:0000313" key="8">
    <source>
        <dbReference type="EMBL" id="KKN73874.1"/>
    </source>
</evidence>
<dbReference type="EMBL" id="LAZR01000336">
    <property type="protein sequence ID" value="KKN73874.1"/>
    <property type="molecule type" value="Genomic_DNA"/>
</dbReference>
<keyword evidence="5" id="KW-0411">Iron-sulfur</keyword>